<dbReference type="Proteomes" id="UP001652660">
    <property type="component" value="Chromosome 7c"/>
</dbReference>
<dbReference type="SUPFAM" id="SSF53756">
    <property type="entry name" value="UDP-Glycosyltransferase/glycogen phosphorylase"/>
    <property type="match status" value="2"/>
</dbReference>
<organism evidence="4 5">
    <name type="scientific">Coffea arabica</name>
    <name type="common">Arabian coffee</name>
    <dbReference type="NCBI Taxonomy" id="13443"/>
    <lineage>
        <taxon>Eukaryota</taxon>
        <taxon>Viridiplantae</taxon>
        <taxon>Streptophyta</taxon>
        <taxon>Embryophyta</taxon>
        <taxon>Tracheophyta</taxon>
        <taxon>Spermatophyta</taxon>
        <taxon>Magnoliopsida</taxon>
        <taxon>eudicotyledons</taxon>
        <taxon>Gunneridae</taxon>
        <taxon>Pentapetalae</taxon>
        <taxon>asterids</taxon>
        <taxon>lamiids</taxon>
        <taxon>Gentianales</taxon>
        <taxon>Rubiaceae</taxon>
        <taxon>Ixoroideae</taxon>
        <taxon>Gardenieae complex</taxon>
        <taxon>Bertiereae - Coffeeae clade</taxon>
        <taxon>Coffeeae</taxon>
        <taxon>Coffea</taxon>
    </lineage>
</organism>
<dbReference type="GO" id="GO:0080044">
    <property type="term" value="F:quercetin 7-O-glucosyltransferase activity"/>
    <property type="evidence" value="ECO:0007669"/>
    <property type="project" value="TreeGrafter"/>
</dbReference>
<gene>
    <name evidence="5" type="primary">LOC113698390</name>
</gene>
<dbReference type="Gene3D" id="3.40.50.2000">
    <property type="entry name" value="Glycogen Phosphorylase B"/>
    <property type="match status" value="3"/>
</dbReference>
<dbReference type="AlphaFoldDB" id="A0A6P6T6T8"/>
<name>A0A6P6T6T8_COFAR</name>
<accession>A0A6P6T6T8</accession>
<dbReference type="OrthoDB" id="5835829at2759"/>
<dbReference type="Pfam" id="PF26168">
    <property type="entry name" value="Glyco_transf_N"/>
    <property type="match status" value="1"/>
</dbReference>
<evidence type="ECO:0000313" key="5">
    <source>
        <dbReference type="RefSeq" id="XP_027073999.2"/>
    </source>
</evidence>
<evidence type="ECO:0000313" key="4">
    <source>
        <dbReference type="Proteomes" id="UP001652660"/>
    </source>
</evidence>
<dbReference type="InterPro" id="IPR058980">
    <property type="entry name" value="Glyco_transf_N"/>
</dbReference>
<evidence type="ECO:0000256" key="1">
    <source>
        <dbReference type="ARBA" id="ARBA00009995"/>
    </source>
</evidence>
<reference evidence="5" key="2">
    <citation type="submission" date="2025-08" db="UniProtKB">
        <authorList>
            <consortium name="RefSeq"/>
        </authorList>
    </citation>
    <scope>IDENTIFICATION</scope>
    <source>
        <tissue evidence="5">Leaves</tissue>
    </source>
</reference>
<proteinExistence type="inferred from homology"/>
<dbReference type="PANTHER" id="PTHR11926:SF1547">
    <property type="entry name" value="GLYCOSYLTRANSFERASE"/>
    <property type="match status" value="1"/>
</dbReference>
<dbReference type="Pfam" id="PF00201">
    <property type="entry name" value="UDPGT"/>
    <property type="match status" value="1"/>
</dbReference>
<reference evidence="4" key="1">
    <citation type="journal article" date="2025" name="Foods">
        <title>Unveiling the Microbial Signatures of Arabica Coffee Cherries: Insights into Ripeness Specific Diversity, Functional Traits, and Implications for Quality and Safety.</title>
        <authorList>
            <consortium name="RefSeq"/>
            <person name="Tenea G.N."/>
            <person name="Cifuentes V."/>
            <person name="Reyes P."/>
            <person name="Cevallos-Vallejos M."/>
        </authorList>
    </citation>
    <scope>NUCLEOTIDE SEQUENCE [LARGE SCALE GENOMIC DNA]</scope>
</reference>
<dbReference type="GO" id="GO:0080043">
    <property type="term" value="F:quercetin 3-O-glucosyltransferase activity"/>
    <property type="evidence" value="ECO:0007669"/>
    <property type="project" value="TreeGrafter"/>
</dbReference>
<dbReference type="InterPro" id="IPR002213">
    <property type="entry name" value="UDP_glucos_trans"/>
</dbReference>
<comment type="similarity">
    <text evidence="1">Belongs to the UDP-glycosyltransferase family.</text>
</comment>
<protein>
    <submittedName>
        <fullName evidence="5">Linamarin synthase 2-like</fullName>
    </submittedName>
</protein>
<keyword evidence="2" id="KW-0808">Transferase</keyword>
<evidence type="ECO:0000259" key="3">
    <source>
        <dbReference type="Pfam" id="PF26168"/>
    </source>
</evidence>
<keyword evidence="4" id="KW-1185">Reference proteome</keyword>
<sequence length="581" mass="65929">MGSLETTKTTKKHHAVLVPIPAQGHVNPLMRLAKLLHAKGFHITFVNTEFNHKRLIRSKGPESVKGFHDFRFETIPDGMPPSDKDATQDEMGSVETTKKPHAVLVPYPSQGHVTPLMRLAKLLHAKGFHVTFVNTEFNHKRLIRSKGPESVKGFDDFRFETIPDGMPPSDKDATQDVPRLCDSVRKNCLSKLSKVLWAWKKKKIKLISSSEVPPVSCVISDGVMSFSIKAAEDLGIPEVQFWTASACSFIGYLHYRELIRRGIFPFKNDDYLTDGTLDKPVDWICGMSNVKFRDLPSFLRTTDPNHIMFDFMGEEAQSCLKAPAIIFNAFDEFEKEALEAVISKFNFPNIYTIGPVKLLARHIIPESQVNSLNSSLWKPDSKVFEWLDQKAPKSVVYVNYGSVTTMTDHHFKEFAWGLANSKQQFLWIVRPDVVQGGQSAMLPEDFLEEIQDRGFLTSWCAQEKVLEHSAVGVFLIHCGWNSMMETICAGVPVICWPFFADQQTNCHYSCEKWGIGMEINHDVKRDEVAELVRKMIVGEEGEKMRFNAKEWKKKAEEATEVGGSSYINFDKFINEALHYQG</sequence>
<evidence type="ECO:0000256" key="2">
    <source>
        <dbReference type="ARBA" id="ARBA00022679"/>
    </source>
</evidence>
<dbReference type="GeneID" id="113698390"/>
<dbReference type="RefSeq" id="XP_027073999.2">
    <property type="nucleotide sequence ID" value="XM_027218198.2"/>
</dbReference>
<feature type="domain" description="Glycosyltransferase N-terminal" evidence="3">
    <location>
        <begin position="16"/>
        <end position="75"/>
    </location>
</feature>
<dbReference type="PANTHER" id="PTHR11926">
    <property type="entry name" value="GLUCOSYL/GLUCURONOSYL TRANSFERASES"/>
    <property type="match status" value="1"/>
</dbReference>
<dbReference type="CDD" id="cd03784">
    <property type="entry name" value="GT1_Gtf-like"/>
    <property type="match status" value="1"/>
</dbReference>